<evidence type="ECO:0000256" key="5">
    <source>
        <dbReference type="ARBA" id="ARBA00022898"/>
    </source>
</evidence>
<dbReference type="InterPro" id="IPR015424">
    <property type="entry name" value="PyrdxlP-dep_Trfase"/>
</dbReference>
<dbReference type="RefSeq" id="WP_418161495.1">
    <property type="nucleotide sequence ID" value="NZ_JBBLZC010000031.1"/>
</dbReference>
<dbReference type="PANTHER" id="PTHR46383">
    <property type="entry name" value="ASPARTATE AMINOTRANSFERASE"/>
    <property type="match status" value="1"/>
</dbReference>
<reference evidence="9 10" key="1">
    <citation type="submission" date="2024-01" db="EMBL/GenBank/DDBJ databases">
        <title>Multi-omics insights into the function and evolution of sodium benzoate biodegradation pathways in Benzoatithermus flavus gen. nov., sp. nov. from hot spring.</title>
        <authorList>
            <person name="Hu C.-J."/>
            <person name="Li W.-J."/>
        </authorList>
    </citation>
    <scope>NUCLEOTIDE SEQUENCE [LARGE SCALE GENOMIC DNA]</scope>
    <source>
        <strain evidence="9 10">SYSU G07066</strain>
    </source>
</reference>
<dbReference type="Gene3D" id="3.40.640.10">
    <property type="entry name" value="Type I PLP-dependent aspartate aminotransferase-like (Major domain)"/>
    <property type="match status" value="1"/>
</dbReference>
<dbReference type="InterPro" id="IPR015421">
    <property type="entry name" value="PyrdxlP-dep_Trfase_major"/>
</dbReference>
<feature type="domain" description="Aminotransferase class I/classII large" evidence="8">
    <location>
        <begin position="33"/>
        <end position="382"/>
    </location>
</feature>
<dbReference type="PROSITE" id="PS00105">
    <property type="entry name" value="AA_TRANSFER_CLASS_1"/>
    <property type="match status" value="1"/>
</dbReference>
<dbReference type="InterPro" id="IPR004839">
    <property type="entry name" value="Aminotransferase_I/II_large"/>
</dbReference>
<gene>
    <name evidence="9" type="ORF">U1T56_21045</name>
</gene>
<keyword evidence="4 7" id="KW-0808">Transferase</keyword>
<dbReference type="GO" id="GO:0008483">
    <property type="term" value="F:transaminase activity"/>
    <property type="evidence" value="ECO:0007669"/>
    <property type="project" value="UniProtKB-KW"/>
</dbReference>
<dbReference type="Proteomes" id="UP001375743">
    <property type="component" value="Unassembled WGS sequence"/>
</dbReference>
<evidence type="ECO:0000256" key="6">
    <source>
        <dbReference type="ARBA" id="ARBA00049185"/>
    </source>
</evidence>
<dbReference type="PANTHER" id="PTHR46383:SF1">
    <property type="entry name" value="ASPARTATE AMINOTRANSFERASE"/>
    <property type="match status" value="1"/>
</dbReference>
<evidence type="ECO:0000256" key="1">
    <source>
        <dbReference type="ARBA" id="ARBA00001933"/>
    </source>
</evidence>
<evidence type="ECO:0000256" key="4">
    <source>
        <dbReference type="ARBA" id="ARBA00022679"/>
    </source>
</evidence>
<dbReference type="EMBL" id="JBBLZC010000031">
    <property type="protein sequence ID" value="MEK0085646.1"/>
    <property type="molecule type" value="Genomic_DNA"/>
</dbReference>
<proteinExistence type="inferred from homology"/>
<accession>A0ABU8XX62</accession>
<dbReference type="InterPro" id="IPR004838">
    <property type="entry name" value="NHTrfase_class1_PyrdxlP-BS"/>
</dbReference>
<sequence>MRYASRVHALGGAEAAAWDIHNEAVARKARGEDIILLSVGDPDFATPAPIVAVAKASLDRGHTHYADVTGEPALRAAIAAHHARLSGQVVSPDQVVVLAGAQCALFAACQCLLEPGDAILVPEPMYVTYPATVAAAGARLVRVPLDPERGFHLDLDRLEEFVGPDVRAILINSPHNPTGAAMTRAELERLAELCRRHDLWLISDEVYATLLYEGEHVSPASLPGMAERTVTVSSLSKSHAMTGWRVGWLIGPRELAVHAGHLALCMLYGSPGFIQEAATAALSSELAEVVAMRERYRRRRDAVCRRLAGLPGLACTRPKGGMFVMLDVRRTGLDADTFARELLASEGVSVLAGDAFGGAAAGHVRLSLTAADERLAEACNRIGRFAFRLSARNGARAPASAAPAAEEPAL</sequence>
<keyword evidence="10" id="KW-1185">Reference proteome</keyword>
<keyword evidence="3 7" id="KW-0032">Aminotransferase</keyword>
<dbReference type="SUPFAM" id="SSF53383">
    <property type="entry name" value="PLP-dependent transferases"/>
    <property type="match status" value="1"/>
</dbReference>
<evidence type="ECO:0000313" key="9">
    <source>
        <dbReference type="EMBL" id="MEK0085646.1"/>
    </source>
</evidence>
<dbReference type="Pfam" id="PF00155">
    <property type="entry name" value="Aminotran_1_2"/>
    <property type="match status" value="1"/>
</dbReference>
<comment type="catalytic activity">
    <reaction evidence="6">
        <text>L-aspartate + 2-oxoglutarate = oxaloacetate + L-glutamate</text>
        <dbReference type="Rhea" id="RHEA:21824"/>
        <dbReference type="ChEBI" id="CHEBI:16452"/>
        <dbReference type="ChEBI" id="CHEBI:16810"/>
        <dbReference type="ChEBI" id="CHEBI:29985"/>
        <dbReference type="ChEBI" id="CHEBI:29991"/>
        <dbReference type="EC" id="2.6.1.1"/>
    </reaction>
</comment>
<evidence type="ECO:0000313" key="10">
    <source>
        <dbReference type="Proteomes" id="UP001375743"/>
    </source>
</evidence>
<protein>
    <recommendedName>
        <fullName evidence="7">Aminotransferase</fullName>
        <ecNumber evidence="7">2.6.1.-</ecNumber>
    </recommendedName>
</protein>
<comment type="cofactor">
    <cofactor evidence="1 7">
        <name>pyridoxal 5'-phosphate</name>
        <dbReference type="ChEBI" id="CHEBI:597326"/>
    </cofactor>
</comment>
<dbReference type="CDD" id="cd00609">
    <property type="entry name" value="AAT_like"/>
    <property type="match status" value="1"/>
</dbReference>
<dbReference type="EC" id="2.6.1.-" evidence="7"/>
<evidence type="ECO:0000256" key="3">
    <source>
        <dbReference type="ARBA" id="ARBA00022576"/>
    </source>
</evidence>
<dbReference type="InterPro" id="IPR050596">
    <property type="entry name" value="AspAT/PAT-like"/>
</dbReference>
<comment type="similarity">
    <text evidence="2 7">Belongs to the class-I pyridoxal-phosphate-dependent aminotransferase family.</text>
</comment>
<comment type="caution">
    <text evidence="9">The sequence shown here is derived from an EMBL/GenBank/DDBJ whole genome shotgun (WGS) entry which is preliminary data.</text>
</comment>
<evidence type="ECO:0000256" key="7">
    <source>
        <dbReference type="RuleBase" id="RU000481"/>
    </source>
</evidence>
<evidence type="ECO:0000256" key="2">
    <source>
        <dbReference type="ARBA" id="ARBA00007441"/>
    </source>
</evidence>
<organism evidence="9 10">
    <name type="scientific">Benzoatithermus flavus</name>
    <dbReference type="NCBI Taxonomy" id="3108223"/>
    <lineage>
        <taxon>Bacteria</taxon>
        <taxon>Pseudomonadati</taxon>
        <taxon>Pseudomonadota</taxon>
        <taxon>Alphaproteobacteria</taxon>
        <taxon>Geminicoccales</taxon>
        <taxon>Geminicoccaceae</taxon>
        <taxon>Benzoatithermus</taxon>
    </lineage>
</organism>
<evidence type="ECO:0000259" key="8">
    <source>
        <dbReference type="Pfam" id="PF00155"/>
    </source>
</evidence>
<keyword evidence="5" id="KW-0663">Pyridoxal phosphate</keyword>
<name>A0ABU8XX62_9PROT</name>